<organism evidence="1">
    <name type="scientific">marine sediment metagenome</name>
    <dbReference type="NCBI Taxonomy" id="412755"/>
    <lineage>
        <taxon>unclassified sequences</taxon>
        <taxon>metagenomes</taxon>
        <taxon>ecological metagenomes</taxon>
    </lineage>
</organism>
<comment type="caution">
    <text evidence="1">The sequence shown here is derived from an EMBL/GenBank/DDBJ whole genome shotgun (WGS) entry which is preliminary data.</text>
</comment>
<dbReference type="EMBL" id="LAZR01001927">
    <property type="protein sequence ID" value="KKN37017.1"/>
    <property type="molecule type" value="Genomic_DNA"/>
</dbReference>
<gene>
    <name evidence="1" type="ORF">LCGC14_0767770</name>
</gene>
<sequence length="277" mass="28478">MKKILLTTFLVIALTLSFAAPAFAADPVVSIDVTSPGGGITDITVTGVDSSTWNPGSTGQTNNFRAEGAYTVSYDSYAGIFGKLSSYVNASSTTGAIFKMIDTHDFDILSANHNYGTVGTFTAEASGPTTVDMNIGSIGSMYVWSEANYPSWSPPLQGTFISKQYDMLTNNILTATVDVVAYATGGAVLSNSAQWGFGANENGTVRSSLSTTSLAASGAGTYTQYASASSNVVSNAAMNVDGTPVVVNTTLPAGGAASIVANFLNSFSANPYTVTAK</sequence>
<reference evidence="1" key="1">
    <citation type="journal article" date="2015" name="Nature">
        <title>Complex archaea that bridge the gap between prokaryotes and eukaryotes.</title>
        <authorList>
            <person name="Spang A."/>
            <person name="Saw J.H."/>
            <person name="Jorgensen S.L."/>
            <person name="Zaremba-Niedzwiedzka K."/>
            <person name="Martijn J."/>
            <person name="Lind A.E."/>
            <person name="van Eijk R."/>
            <person name="Schleper C."/>
            <person name="Guy L."/>
            <person name="Ettema T.J."/>
        </authorList>
    </citation>
    <scope>NUCLEOTIDE SEQUENCE</scope>
</reference>
<name>A0A0F9QJ16_9ZZZZ</name>
<protein>
    <submittedName>
        <fullName evidence="1">Uncharacterized protein</fullName>
    </submittedName>
</protein>
<evidence type="ECO:0000313" key="1">
    <source>
        <dbReference type="EMBL" id="KKN37017.1"/>
    </source>
</evidence>
<proteinExistence type="predicted"/>
<accession>A0A0F9QJ16</accession>
<dbReference type="AlphaFoldDB" id="A0A0F9QJ16"/>